<evidence type="ECO:0000313" key="3">
    <source>
        <dbReference type="EMBL" id="MFD1928259.1"/>
    </source>
</evidence>
<sequence>MSDPVIIVGAGVSGLRAALLLSSQGIECKVFESRNRIGGRVLSKSVLDRLDLGEYDLGPTWFWPQHEHSIIRLVNELDLNVFEQYTKGAILFRQVENGPIERHVLPEGANPKSVRLGGGMTSLAEAIAAKLPIGTVELSSRVTEISIDEKGKTIVQVNLPDGQKKRIRTKAVILALPPRIVAQYISFTPALPLNLKMSLEEKSTWMGGQAKVIAVYDRPFWREDGLSGQAISRVDILQEIHDASVEEGSGALFGFFGISSKRRQEIGEEKILELVIDQLVRFFGPLAAKPISLLYKDWSVDSETAVDSDSEPITAFPDYSVPNGLDVWENKVFFAGTETSSEHGGHLEGALLAAERAVTEVLRVFDCI</sequence>
<dbReference type="EMBL" id="JBHUGI010000024">
    <property type="protein sequence ID" value="MFD1928259.1"/>
    <property type="molecule type" value="Genomic_DNA"/>
</dbReference>
<protein>
    <submittedName>
        <fullName evidence="3">Flavin monoamine oxidase family protein</fullName>
    </submittedName>
</protein>
<evidence type="ECO:0000259" key="2">
    <source>
        <dbReference type="Pfam" id="PF01593"/>
    </source>
</evidence>
<comment type="similarity">
    <text evidence="1">Belongs to the flavin monoamine oxidase family.</text>
</comment>
<organism evidence="3 4">
    <name type="scientific">Sporosarcina siberiensis</name>
    <dbReference type="NCBI Taxonomy" id="1365606"/>
    <lineage>
        <taxon>Bacteria</taxon>
        <taxon>Bacillati</taxon>
        <taxon>Bacillota</taxon>
        <taxon>Bacilli</taxon>
        <taxon>Bacillales</taxon>
        <taxon>Caryophanaceae</taxon>
        <taxon>Sporosarcina</taxon>
    </lineage>
</organism>
<reference evidence="4" key="1">
    <citation type="journal article" date="2019" name="Int. J. Syst. Evol. Microbiol.">
        <title>The Global Catalogue of Microorganisms (GCM) 10K type strain sequencing project: providing services to taxonomists for standard genome sequencing and annotation.</title>
        <authorList>
            <consortium name="The Broad Institute Genomics Platform"/>
            <consortium name="The Broad Institute Genome Sequencing Center for Infectious Disease"/>
            <person name="Wu L."/>
            <person name="Ma J."/>
        </authorList>
    </citation>
    <scope>NUCLEOTIDE SEQUENCE [LARGE SCALE GENOMIC DNA]</scope>
    <source>
        <strain evidence="4">CGMCC 4.7177</strain>
    </source>
</reference>
<dbReference type="PANTHER" id="PTHR43563">
    <property type="entry name" value="AMINE OXIDASE"/>
    <property type="match status" value="1"/>
</dbReference>
<dbReference type="InterPro" id="IPR036188">
    <property type="entry name" value="FAD/NAD-bd_sf"/>
</dbReference>
<dbReference type="InterPro" id="IPR002937">
    <property type="entry name" value="Amino_oxidase"/>
</dbReference>
<evidence type="ECO:0000256" key="1">
    <source>
        <dbReference type="ARBA" id="ARBA00005995"/>
    </source>
</evidence>
<dbReference type="Pfam" id="PF13450">
    <property type="entry name" value="NAD_binding_8"/>
    <property type="match status" value="1"/>
</dbReference>
<dbReference type="RefSeq" id="WP_381537435.1">
    <property type="nucleotide sequence ID" value="NZ_JBHUGI010000024.1"/>
</dbReference>
<dbReference type="Gene3D" id="3.50.50.60">
    <property type="entry name" value="FAD/NAD(P)-binding domain"/>
    <property type="match status" value="2"/>
</dbReference>
<proteinExistence type="inferred from homology"/>
<dbReference type="Proteomes" id="UP001597218">
    <property type="component" value="Unassembled WGS sequence"/>
</dbReference>
<dbReference type="SUPFAM" id="SSF54373">
    <property type="entry name" value="FAD-linked reductases, C-terminal domain"/>
    <property type="match status" value="1"/>
</dbReference>
<keyword evidence="4" id="KW-1185">Reference proteome</keyword>
<evidence type="ECO:0000313" key="4">
    <source>
        <dbReference type="Proteomes" id="UP001597218"/>
    </source>
</evidence>
<feature type="domain" description="Amine oxidase" evidence="2">
    <location>
        <begin position="112"/>
        <end position="362"/>
    </location>
</feature>
<name>A0ABW4SIJ8_9BACL</name>
<dbReference type="PANTHER" id="PTHR43563:SF1">
    <property type="entry name" value="AMINE OXIDASE [FLAVIN-CONTAINING] B"/>
    <property type="match status" value="1"/>
</dbReference>
<dbReference type="Pfam" id="PF01593">
    <property type="entry name" value="Amino_oxidase"/>
    <property type="match status" value="1"/>
</dbReference>
<gene>
    <name evidence="3" type="ORF">ACFSFY_09325</name>
</gene>
<comment type="caution">
    <text evidence="3">The sequence shown here is derived from an EMBL/GenBank/DDBJ whole genome shotgun (WGS) entry which is preliminary data.</text>
</comment>
<dbReference type="SUPFAM" id="SSF51905">
    <property type="entry name" value="FAD/NAD(P)-binding domain"/>
    <property type="match status" value="1"/>
</dbReference>
<accession>A0ABW4SIJ8</accession>
<dbReference type="InterPro" id="IPR050703">
    <property type="entry name" value="Flavin_MAO"/>
</dbReference>